<organism evidence="1 2">
    <name type="scientific">Acetobacter oeni</name>
    <dbReference type="NCBI Taxonomy" id="304077"/>
    <lineage>
        <taxon>Bacteria</taxon>
        <taxon>Pseudomonadati</taxon>
        <taxon>Pseudomonadota</taxon>
        <taxon>Alphaproteobacteria</taxon>
        <taxon>Acetobacterales</taxon>
        <taxon>Acetobacteraceae</taxon>
        <taxon>Acetobacter</taxon>
    </lineage>
</organism>
<dbReference type="Proteomes" id="UP000321746">
    <property type="component" value="Unassembled WGS sequence"/>
</dbReference>
<evidence type="ECO:0000313" key="1">
    <source>
        <dbReference type="EMBL" id="GEN63582.1"/>
    </source>
</evidence>
<accession>A0A511XKV7</accession>
<keyword evidence="2" id="KW-1185">Reference proteome</keyword>
<name>A0A511XKV7_9PROT</name>
<proteinExistence type="predicted"/>
<gene>
    <name evidence="1" type="ORF">AOE01nite_18060</name>
</gene>
<sequence>MFAGTADCGARTTQRLTGTDARQLEALLIAGNTAPQKWILIPDAKIEEDIIDTPSLGRSGLRLCNTASPQKRLDGGDYP</sequence>
<comment type="caution">
    <text evidence="1">The sequence shown here is derived from an EMBL/GenBank/DDBJ whole genome shotgun (WGS) entry which is preliminary data.</text>
</comment>
<evidence type="ECO:0000313" key="2">
    <source>
        <dbReference type="Proteomes" id="UP000321746"/>
    </source>
</evidence>
<dbReference type="AlphaFoldDB" id="A0A511XKV7"/>
<reference evidence="1 2" key="1">
    <citation type="submission" date="2019-07" db="EMBL/GenBank/DDBJ databases">
        <title>Whole genome shotgun sequence of Acetobacter oeni NBRC 105207.</title>
        <authorList>
            <person name="Hosoyama A."/>
            <person name="Uohara A."/>
            <person name="Ohji S."/>
            <person name="Ichikawa N."/>
        </authorList>
    </citation>
    <scope>NUCLEOTIDE SEQUENCE [LARGE SCALE GENOMIC DNA]</scope>
    <source>
        <strain evidence="1 2">NBRC 105207</strain>
    </source>
</reference>
<protein>
    <submittedName>
        <fullName evidence="1">Uncharacterized protein</fullName>
    </submittedName>
</protein>
<dbReference type="EMBL" id="BJYG01000021">
    <property type="protein sequence ID" value="GEN63582.1"/>
    <property type="molecule type" value="Genomic_DNA"/>
</dbReference>